<evidence type="ECO:0000256" key="2">
    <source>
        <dbReference type="ARBA" id="ARBA00009348"/>
    </source>
</evidence>
<dbReference type="PANTHER" id="PTHR10628">
    <property type="entry name" value="SIALIDASE"/>
    <property type="match status" value="1"/>
</dbReference>
<evidence type="ECO:0000256" key="4">
    <source>
        <dbReference type="SAM" id="SignalP"/>
    </source>
</evidence>
<dbReference type="RefSeq" id="WP_079468614.1">
    <property type="nucleotide sequence ID" value="NZ_FUZZ01000001.1"/>
</dbReference>
<dbReference type="PANTHER" id="PTHR10628:SF30">
    <property type="entry name" value="EXO-ALPHA-SIALIDASE"/>
    <property type="match status" value="1"/>
</dbReference>
<feature type="chain" id="PRO_5013137870" description="exo-alpha-sialidase" evidence="4">
    <location>
        <begin position="19"/>
        <end position="402"/>
    </location>
</feature>
<feature type="signal peptide" evidence="4">
    <location>
        <begin position="1"/>
        <end position="18"/>
    </location>
</feature>
<keyword evidence="4" id="KW-0732">Signal</keyword>
<dbReference type="Pfam" id="PF13088">
    <property type="entry name" value="BNR_2"/>
    <property type="match status" value="1"/>
</dbReference>
<evidence type="ECO:0000313" key="7">
    <source>
        <dbReference type="Proteomes" id="UP000190166"/>
    </source>
</evidence>
<reference evidence="6 7" key="1">
    <citation type="submission" date="2017-02" db="EMBL/GenBank/DDBJ databases">
        <authorList>
            <person name="Peterson S.W."/>
        </authorList>
    </citation>
    <scope>NUCLEOTIDE SEQUENCE [LARGE SCALE GENOMIC DNA]</scope>
    <source>
        <strain evidence="6 7">DSM 18108</strain>
    </source>
</reference>
<dbReference type="Proteomes" id="UP000190166">
    <property type="component" value="Unassembled WGS sequence"/>
</dbReference>
<comment type="catalytic activity">
    <reaction evidence="1">
        <text>Hydrolysis of alpha-(2-&gt;3)-, alpha-(2-&gt;6)-, alpha-(2-&gt;8)- glycosidic linkages of terminal sialic acid residues in oligosaccharides, glycoproteins, glycolipids, colominic acid and synthetic substrates.</text>
        <dbReference type="EC" id="3.2.1.18"/>
    </reaction>
</comment>
<dbReference type="InterPro" id="IPR026856">
    <property type="entry name" value="Sialidase_fam"/>
</dbReference>
<protein>
    <recommendedName>
        <fullName evidence="3">exo-alpha-sialidase</fullName>
        <ecNumber evidence="3">3.2.1.18</ecNumber>
    </recommendedName>
</protein>
<keyword evidence="7" id="KW-1185">Reference proteome</keyword>
<dbReference type="InterPro" id="IPR011040">
    <property type="entry name" value="Sialidase"/>
</dbReference>
<evidence type="ECO:0000256" key="3">
    <source>
        <dbReference type="ARBA" id="ARBA00012733"/>
    </source>
</evidence>
<dbReference type="EMBL" id="FUZZ01000001">
    <property type="protein sequence ID" value="SKC99031.1"/>
    <property type="molecule type" value="Genomic_DNA"/>
</dbReference>
<dbReference type="GO" id="GO:0006689">
    <property type="term" value="P:ganglioside catabolic process"/>
    <property type="evidence" value="ECO:0007669"/>
    <property type="project" value="TreeGrafter"/>
</dbReference>
<evidence type="ECO:0000259" key="5">
    <source>
        <dbReference type="Pfam" id="PF13088"/>
    </source>
</evidence>
<dbReference type="GO" id="GO:0009313">
    <property type="term" value="P:oligosaccharide catabolic process"/>
    <property type="evidence" value="ECO:0007669"/>
    <property type="project" value="TreeGrafter"/>
</dbReference>
<dbReference type="InterPro" id="IPR036278">
    <property type="entry name" value="Sialidase_sf"/>
</dbReference>
<gene>
    <name evidence="6" type="ORF">SAMN05660461_1343</name>
</gene>
<evidence type="ECO:0000313" key="6">
    <source>
        <dbReference type="EMBL" id="SKC99031.1"/>
    </source>
</evidence>
<dbReference type="GO" id="GO:0004308">
    <property type="term" value="F:exo-alpha-sialidase activity"/>
    <property type="evidence" value="ECO:0007669"/>
    <property type="project" value="UniProtKB-EC"/>
</dbReference>
<dbReference type="STRING" id="393003.SAMN05660461_1343"/>
<accession>A0A1T5NEX5</accession>
<organism evidence="6 7">
    <name type="scientific">Chitinophaga ginsengisegetis</name>
    <dbReference type="NCBI Taxonomy" id="393003"/>
    <lineage>
        <taxon>Bacteria</taxon>
        <taxon>Pseudomonadati</taxon>
        <taxon>Bacteroidota</taxon>
        <taxon>Chitinophagia</taxon>
        <taxon>Chitinophagales</taxon>
        <taxon>Chitinophagaceae</taxon>
        <taxon>Chitinophaga</taxon>
    </lineage>
</organism>
<name>A0A1T5NEX5_9BACT</name>
<dbReference type="CDD" id="cd15482">
    <property type="entry name" value="Sialidase_non-viral"/>
    <property type="match status" value="1"/>
</dbReference>
<dbReference type="EC" id="3.2.1.18" evidence="3"/>
<proteinExistence type="inferred from homology"/>
<dbReference type="Gene3D" id="2.120.10.10">
    <property type="match status" value="1"/>
</dbReference>
<sequence length="402" mass="44789">MKKIFILLILVYATGANAQQQPFSDTTLLFEPDRDGYSIMHVPALVVTKKGVLLAFAEGRAGNGQDWAEMDLLMRRSIDKGRHWEPVTVVVPHTTGVPTSNITPIVDENGTVHLLYHVDYARAYYMKSTNDGKTWSRPVDITSAFNGFSAVYNWKVLAPGPGHGIQLKNGRLVVPVWLCIPNKNIPGGDHRPSCTATIYSDDHGKTWKSGAIIANTGDKIAGSTDTVVNPSETVALQLADGRVMVNMRNECAPNKRLISYSPDGSSNWSTPVLDEQLFEPVCMASLLRLSGNKPNSINRILFVNPDSRDNATEIRKGQKVYKPRERLAAKLSYDEGRTWPVEKVLFEKGAGYSDLAVDKDGTIYCLYEIRDGDDNDWKYRIVIQRFNLEWLTAGKDFTGKKH</sequence>
<evidence type="ECO:0000256" key="1">
    <source>
        <dbReference type="ARBA" id="ARBA00000427"/>
    </source>
</evidence>
<dbReference type="GO" id="GO:0005737">
    <property type="term" value="C:cytoplasm"/>
    <property type="evidence" value="ECO:0007669"/>
    <property type="project" value="TreeGrafter"/>
</dbReference>
<dbReference type="GO" id="GO:0016020">
    <property type="term" value="C:membrane"/>
    <property type="evidence" value="ECO:0007669"/>
    <property type="project" value="TreeGrafter"/>
</dbReference>
<dbReference type="SUPFAM" id="SSF50939">
    <property type="entry name" value="Sialidases"/>
    <property type="match status" value="1"/>
</dbReference>
<feature type="domain" description="Sialidase" evidence="5">
    <location>
        <begin position="52"/>
        <end position="365"/>
    </location>
</feature>
<dbReference type="AlphaFoldDB" id="A0A1T5NEX5"/>
<comment type="similarity">
    <text evidence="2">Belongs to the glycosyl hydrolase 33 family.</text>
</comment>